<evidence type="ECO:0000256" key="4">
    <source>
        <dbReference type="ARBA" id="ARBA00022737"/>
    </source>
</evidence>
<feature type="compositionally biased region" description="Acidic residues" evidence="8">
    <location>
        <begin position="207"/>
        <end position="217"/>
    </location>
</feature>
<evidence type="ECO:0000256" key="8">
    <source>
        <dbReference type="SAM" id="MobiDB-lite"/>
    </source>
</evidence>
<feature type="compositionally biased region" description="Acidic residues" evidence="8">
    <location>
        <begin position="48"/>
        <end position="57"/>
    </location>
</feature>
<evidence type="ECO:0000256" key="1">
    <source>
        <dbReference type="ARBA" id="ARBA00022517"/>
    </source>
</evidence>
<evidence type="ECO:0000256" key="6">
    <source>
        <dbReference type="HAMAP-Rule" id="MF_03027"/>
    </source>
</evidence>
<dbReference type="SMART" id="SM00320">
    <property type="entry name" value="WD40"/>
    <property type="match status" value="5"/>
</dbReference>
<feature type="compositionally biased region" description="Acidic residues" evidence="8">
    <location>
        <begin position="74"/>
        <end position="100"/>
    </location>
</feature>
<dbReference type="SUPFAM" id="SSF50978">
    <property type="entry name" value="WD40 repeat-like"/>
    <property type="match status" value="1"/>
</dbReference>
<evidence type="ECO:0000256" key="2">
    <source>
        <dbReference type="ARBA" id="ARBA00022552"/>
    </source>
</evidence>
<protein>
    <recommendedName>
        <fullName evidence="6">Ribosome biogenesis protein ERB1</fullName>
    </recommendedName>
    <alternativeName>
        <fullName evidence="6">Eukaryotic ribosome biogenesis protein 1</fullName>
    </alternativeName>
</protein>
<dbReference type="PROSITE" id="PS00678">
    <property type="entry name" value="WD_REPEATS_1"/>
    <property type="match status" value="1"/>
</dbReference>
<dbReference type="EMBL" id="KZ819321">
    <property type="protein sequence ID" value="PWN23971.1"/>
    <property type="molecule type" value="Genomic_DNA"/>
</dbReference>
<dbReference type="OrthoDB" id="5571054at2759"/>
<dbReference type="GO" id="GO:0030687">
    <property type="term" value="C:preribosome, large subunit precursor"/>
    <property type="evidence" value="ECO:0007669"/>
    <property type="project" value="UniProtKB-UniRule"/>
</dbReference>
<sequence length="861" mass="94824">MPPKGATAVPKRKRPEQRVASGSGSSKTLDLPSQDVVSAAQDAQLEIPSDEDEEGEADVAATTDALKVPAGAEASDDEDDEEEEFPEIDAASSDDEDDDDHGSFDVSDSDLEDGVDTDEYDSQDEDARASRFAAKAATQGEIDAELDGMVKRATVKPSEEDYKLNKLGLDPATAAPILGDRNADGSTKSTFQRSKLTGQTRRVYPEIEPDYDSDSSTEDAPNRIGNVPLEWYDDLPHIGYDIEGRKVMRPAKGDELDKFLATVEDPTSWMSVEDKLTGKDVQLTNEELDIIRRLQQAEIPDGSYDPYEDQVHWFTGEGKEMVTPMTGKPEPKRRFVPSKWEHKKVMKIVRAIRQGRITPRAPAQSKASIYNIWSDADAPRADHPMHLPAPKLPLPTTAESYNPPAEYLFTEEEKKAWEEAEREDRKTSFVPAKHSGLRVVPGYKDFMQERFERCLDLYMAPRVQRKRLNISDPDQLLPKLPSPQELRPFPTTCAVTYPHPNNSRVRCVAVDPRGGWLATGADDGRVRLWDLEIGRCAAVWDLNYGSAERDRSPVHSLEWCPNKSVSLIAAVTSGKATIIAPPHTSPGSASATGTTSFQHAIAGYQPALPTSSSTAQASASAAPPAKWSRPSDVERSNGVAVHITFNGTPKQVTWHAKGDYFTTVSADGGSSSVLIHQLSRQRSQAPFKKASKGSSVQKVAFHPTKPHLFVATQRYVRIYDLSAQSLIKTLQPGLKWISSIDVHPSGDHVILGSYDKRLCWFDLDLSTKPYKTLRYHARALRSVAFSRSYPTFASASDDGTVHVFHGTVYSDFNSNPLIVPLKVLKGHEVTDGLGVLHMTWVTGQPWVVTAGADGTARLWTP</sequence>
<feature type="region of interest" description="Disordered" evidence="8">
    <location>
        <begin position="1"/>
        <end position="141"/>
    </location>
</feature>
<dbReference type="Proteomes" id="UP000245942">
    <property type="component" value="Unassembled WGS sequence"/>
</dbReference>
<dbReference type="PROSITE" id="PS50082">
    <property type="entry name" value="WD_REPEATS_2"/>
    <property type="match status" value="2"/>
</dbReference>
<dbReference type="GO" id="GO:0070545">
    <property type="term" value="C:PeBoW complex"/>
    <property type="evidence" value="ECO:0007669"/>
    <property type="project" value="TreeGrafter"/>
</dbReference>
<evidence type="ECO:0000256" key="7">
    <source>
        <dbReference type="PROSITE-ProRule" id="PRU00221"/>
    </source>
</evidence>
<dbReference type="Gene3D" id="2.130.10.10">
    <property type="entry name" value="YVTN repeat-like/Quinoprotein amine dehydrogenase"/>
    <property type="match status" value="1"/>
</dbReference>
<comment type="subunit">
    <text evidence="6">Component of the NOP7 complex, composed of ERB1, NOP7 and YTM1. Within the NOP7 complex ERB1 appears to interact directly with NOP7 and YTM1. The NOP7 complex also associates with the 66S pre-ribosome.</text>
</comment>
<dbReference type="InterPro" id="IPR012953">
    <property type="entry name" value="BOP1_N_dom"/>
</dbReference>
<keyword evidence="5 6" id="KW-0539">Nucleus</keyword>
<keyword evidence="4" id="KW-0677">Repeat</keyword>
<gene>
    <name evidence="6" type="primary">ERB1</name>
    <name evidence="10" type="ORF">BCV69DRAFT_288974</name>
</gene>
<dbReference type="SMART" id="SM01035">
    <property type="entry name" value="BOP1NT"/>
    <property type="match status" value="1"/>
</dbReference>
<accession>A0A316UI23</accession>
<feature type="region of interest" description="Disordered" evidence="8">
    <location>
        <begin position="608"/>
        <end position="633"/>
    </location>
</feature>
<keyword evidence="1 6" id="KW-0690">Ribosome biogenesis</keyword>
<feature type="compositionally biased region" description="Polar residues" evidence="8">
    <location>
        <begin position="184"/>
        <end position="200"/>
    </location>
</feature>
<evidence type="ECO:0000259" key="9">
    <source>
        <dbReference type="SMART" id="SM01035"/>
    </source>
</evidence>
<feature type="region of interest" description="Disordered" evidence="8">
    <location>
        <begin position="173"/>
        <end position="220"/>
    </location>
</feature>
<feature type="compositionally biased region" description="Low complexity" evidence="8">
    <location>
        <begin position="58"/>
        <end position="73"/>
    </location>
</feature>
<dbReference type="FunFam" id="2.130.10.10:FF:000576">
    <property type="entry name" value="Ribosome biogenesis protein ERB1"/>
    <property type="match status" value="1"/>
</dbReference>
<proteinExistence type="inferred from homology"/>
<dbReference type="InterPro" id="IPR019775">
    <property type="entry name" value="WD40_repeat_CS"/>
</dbReference>
<reference evidence="10 11" key="1">
    <citation type="journal article" date="2018" name="Mol. Biol. Evol.">
        <title>Broad Genomic Sampling Reveals a Smut Pathogenic Ancestry of the Fungal Clade Ustilaginomycotina.</title>
        <authorList>
            <person name="Kijpornyongpan T."/>
            <person name="Mondo S.J."/>
            <person name="Barry K."/>
            <person name="Sandor L."/>
            <person name="Lee J."/>
            <person name="Lipzen A."/>
            <person name="Pangilinan J."/>
            <person name="LaButti K."/>
            <person name="Hainaut M."/>
            <person name="Henrissat B."/>
            <person name="Grigoriev I.V."/>
            <person name="Spatafora J.W."/>
            <person name="Aime M.C."/>
        </authorList>
    </citation>
    <scope>NUCLEOTIDE SEQUENCE [LARGE SCALE GENOMIC DNA]</scope>
    <source>
        <strain evidence="10 11">MCA 4718</strain>
    </source>
</reference>
<dbReference type="PROSITE" id="PS50294">
    <property type="entry name" value="WD_REPEATS_REGION"/>
    <property type="match status" value="1"/>
</dbReference>
<dbReference type="STRING" id="1684307.A0A316UI23"/>
<keyword evidence="11" id="KW-1185">Reference proteome</keyword>
<dbReference type="Pfam" id="PF00400">
    <property type="entry name" value="WD40"/>
    <property type="match status" value="4"/>
</dbReference>
<evidence type="ECO:0000256" key="5">
    <source>
        <dbReference type="ARBA" id="ARBA00023242"/>
    </source>
</evidence>
<feature type="compositionally biased region" description="Acidic residues" evidence="8">
    <location>
        <begin position="107"/>
        <end position="124"/>
    </location>
</feature>
<feature type="repeat" description="WD" evidence="7">
    <location>
        <begin position="498"/>
        <end position="539"/>
    </location>
</feature>
<evidence type="ECO:0000256" key="3">
    <source>
        <dbReference type="ARBA" id="ARBA00022574"/>
    </source>
</evidence>
<evidence type="ECO:0000313" key="11">
    <source>
        <dbReference type="Proteomes" id="UP000245942"/>
    </source>
</evidence>
<feature type="domain" description="BOP1 N-terminal" evidence="9">
    <location>
        <begin position="232"/>
        <end position="490"/>
    </location>
</feature>
<dbReference type="InterPro" id="IPR036322">
    <property type="entry name" value="WD40_repeat_dom_sf"/>
</dbReference>
<keyword evidence="2 6" id="KW-0698">rRNA processing</keyword>
<dbReference type="InterPro" id="IPR028598">
    <property type="entry name" value="BOP1/Erb1"/>
</dbReference>
<dbReference type="GO" id="GO:0043021">
    <property type="term" value="F:ribonucleoprotein complex binding"/>
    <property type="evidence" value="ECO:0007669"/>
    <property type="project" value="UniProtKB-UniRule"/>
</dbReference>
<dbReference type="AlphaFoldDB" id="A0A316UI23"/>
<feature type="compositionally biased region" description="Low complexity" evidence="8">
    <location>
        <begin position="608"/>
        <end position="628"/>
    </location>
</feature>
<dbReference type="GO" id="GO:0000463">
    <property type="term" value="P:maturation of LSU-rRNA from tricistronic rRNA transcript (SSU-rRNA, 5.8S rRNA, LSU-rRNA)"/>
    <property type="evidence" value="ECO:0007669"/>
    <property type="project" value="UniProtKB-UniRule"/>
</dbReference>
<dbReference type="PANTHER" id="PTHR17605">
    <property type="entry name" value="RIBOSOME BIOGENESIS PROTEIN BOP1 BLOCK OF PROLIFERATION 1 PROTEIN"/>
    <property type="match status" value="1"/>
</dbReference>
<evidence type="ECO:0000313" key="10">
    <source>
        <dbReference type="EMBL" id="PWN23971.1"/>
    </source>
</evidence>
<dbReference type="InterPro" id="IPR001680">
    <property type="entry name" value="WD40_rpt"/>
</dbReference>
<dbReference type="GO" id="GO:0000466">
    <property type="term" value="P:maturation of 5.8S rRNA from tricistronic rRNA transcript (SSU-rRNA, 5.8S rRNA, LSU-rRNA)"/>
    <property type="evidence" value="ECO:0007669"/>
    <property type="project" value="UniProtKB-UniRule"/>
</dbReference>
<dbReference type="PANTHER" id="PTHR17605:SF0">
    <property type="entry name" value="RIBOSOME BIOGENESIS PROTEIN BOP1"/>
    <property type="match status" value="1"/>
</dbReference>
<organism evidence="10 11">
    <name type="scientific">Pseudomicrostroma glucosiphilum</name>
    <dbReference type="NCBI Taxonomy" id="1684307"/>
    <lineage>
        <taxon>Eukaryota</taxon>
        <taxon>Fungi</taxon>
        <taxon>Dikarya</taxon>
        <taxon>Basidiomycota</taxon>
        <taxon>Ustilaginomycotina</taxon>
        <taxon>Exobasidiomycetes</taxon>
        <taxon>Microstromatales</taxon>
        <taxon>Microstromatales incertae sedis</taxon>
        <taxon>Pseudomicrostroma</taxon>
    </lineage>
</organism>
<comment type="subcellular location">
    <subcellularLocation>
        <location evidence="6">Nucleus</location>
        <location evidence="6">Nucleolus</location>
    </subcellularLocation>
    <subcellularLocation>
        <location evidence="6">Nucleus</location>
        <location evidence="6">Nucleoplasm</location>
    </subcellularLocation>
</comment>
<comment type="function">
    <text evidence="6">Component of the NOP7 complex, which is required for maturation of the 25S and 5.8S ribosomal RNAs and formation of the 60S ribosome.</text>
</comment>
<dbReference type="HAMAP" id="MF_03027">
    <property type="entry name" value="BOP1"/>
    <property type="match status" value="1"/>
</dbReference>
<dbReference type="Pfam" id="PF08145">
    <property type="entry name" value="BOP1NT"/>
    <property type="match status" value="1"/>
</dbReference>
<comment type="similarity">
    <text evidence="6">Belongs to the WD repeat BOP1/ERB1 family.</text>
</comment>
<dbReference type="GO" id="GO:0005654">
    <property type="term" value="C:nucleoplasm"/>
    <property type="evidence" value="ECO:0007669"/>
    <property type="project" value="UniProtKB-SubCell"/>
</dbReference>
<keyword evidence="3 7" id="KW-0853">WD repeat</keyword>
<feature type="repeat" description="WD" evidence="7">
    <location>
        <begin position="773"/>
        <end position="804"/>
    </location>
</feature>
<name>A0A316UI23_9BASI</name>
<dbReference type="InterPro" id="IPR015943">
    <property type="entry name" value="WD40/YVTN_repeat-like_dom_sf"/>
</dbReference>